<dbReference type="SUPFAM" id="SSF88659">
    <property type="entry name" value="Sigma3 and sigma4 domains of RNA polymerase sigma factors"/>
    <property type="match status" value="1"/>
</dbReference>
<sequence length="174" mass="19532">MDDAAERRFREFVETRSVALMRLAYLLSGGDQHAAEDLLQTALAKTAARWGSVDNPEPYVRRAMYRQQVSDWRRTRRRRETQVGALPDGAGPSRPDAAAAVDLKLTVRTALARLTPKQRAVLVLRFFEDLPEAEVARILGCGVGTVRSTTHRSLARLRELAPELNALEPEEARR</sequence>
<name>A0A239M267_9ACTN</name>
<dbReference type="PANTHER" id="PTHR43133">
    <property type="entry name" value="RNA POLYMERASE ECF-TYPE SIGMA FACTO"/>
    <property type="match status" value="1"/>
</dbReference>
<evidence type="ECO:0000256" key="2">
    <source>
        <dbReference type="ARBA" id="ARBA00023015"/>
    </source>
</evidence>
<evidence type="ECO:0000313" key="9">
    <source>
        <dbReference type="Proteomes" id="UP000198318"/>
    </source>
</evidence>
<evidence type="ECO:0000256" key="6">
    <source>
        <dbReference type="SAM" id="MobiDB-lite"/>
    </source>
</evidence>
<dbReference type="RefSeq" id="WP_089328367.1">
    <property type="nucleotide sequence ID" value="NZ_FZOR01000025.1"/>
</dbReference>
<evidence type="ECO:0000313" key="8">
    <source>
        <dbReference type="EMBL" id="SNT36009.1"/>
    </source>
</evidence>
<dbReference type="InterPro" id="IPR013324">
    <property type="entry name" value="RNA_pol_sigma_r3/r4-like"/>
</dbReference>
<dbReference type="Gene3D" id="1.10.10.10">
    <property type="entry name" value="Winged helix-like DNA-binding domain superfamily/Winged helix DNA-binding domain"/>
    <property type="match status" value="1"/>
</dbReference>
<keyword evidence="5" id="KW-0804">Transcription</keyword>
<feature type="region of interest" description="Disordered" evidence="6">
    <location>
        <begin position="76"/>
        <end position="95"/>
    </location>
</feature>
<dbReference type="InterPro" id="IPR014284">
    <property type="entry name" value="RNA_pol_sigma-70_dom"/>
</dbReference>
<keyword evidence="4" id="KW-0238">DNA-binding</keyword>
<evidence type="ECO:0000256" key="5">
    <source>
        <dbReference type="ARBA" id="ARBA00023163"/>
    </source>
</evidence>
<dbReference type="EMBL" id="FZOR01000025">
    <property type="protein sequence ID" value="SNT36009.1"/>
    <property type="molecule type" value="Genomic_DNA"/>
</dbReference>
<dbReference type="InterPro" id="IPR036388">
    <property type="entry name" value="WH-like_DNA-bd_sf"/>
</dbReference>
<feature type="domain" description="RNA polymerase sigma factor 70 region 4 type 2" evidence="7">
    <location>
        <begin position="107"/>
        <end position="157"/>
    </location>
</feature>
<dbReference type="SUPFAM" id="SSF88946">
    <property type="entry name" value="Sigma2 domain of RNA polymerase sigma factors"/>
    <property type="match status" value="1"/>
</dbReference>
<reference evidence="8 9" key="1">
    <citation type="submission" date="2017-06" db="EMBL/GenBank/DDBJ databases">
        <authorList>
            <person name="Kim H.J."/>
            <person name="Triplett B.A."/>
        </authorList>
    </citation>
    <scope>NUCLEOTIDE SEQUENCE [LARGE SCALE GENOMIC DNA]</scope>
    <source>
        <strain evidence="8 9">DSM 44715</strain>
    </source>
</reference>
<evidence type="ECO:0000256" key="3">
    <source>
        <dbReference type="ARBA" id="ARBA00023082"/>
    </source>
</evidence>
<dbReference type="GO" id="GO:0006352">
    <property type="term" value="P:DNA-templated transcription initiation"/>
    <property type="evidence" value="ECO:0007669"/>
    <property type="project" value="InterPro"/>
</dbReference>
<dbReference type="InterPro" id="IPR039425">
    <property type="entry name" value="RNA_pol_sigma-70-like"/>
</dbReference>
<dbReference type="PANTHER" id="PTHR43133:SF50">
    <property type="entry name" value="ECF RNA POLYMERASE SIGMA FACTOR SIGM"/>
    <property type="match status" value="1"/>
</dbReference>
<comment type="similarity">
    <text evidence="1">Belongs to the sigma-70 factor family. ECF subfamily.</text>
</comment>
<dbReference type="Gene3D" id="1.10.1740.10">
    <property type="match status" value="1"/>
</dbReference>
<dbReference type="AlphaFoldDB" id="A0A239M267"/>
<organism evidence="8 9">
    <name type="scientific">Actinomadura meyerae</name>
    <dbReference type="NCBI Taxonomy" id="240840"/>
    <lineage>
        <taxon>Bacteria</taxon>
        <taxon>Bacillati</taxon>
        <taxon>Actinomycetota</taxon>
        <taxon>Actinomycetes</taxon>
        <taxon>Streptosporangiales</taxon>
        <taxon>Thermomonosporaceae</taxon>
        <taxon>Actinomadura</taxon>
    </lineage>
</organism>
<dbReference type="GO" id="GO:0003677">
    <property type="term" value="F:DNA binding"/>
    <property type="evidence" value="ECO:0007669"/>
    <property type="project" value="UniProtKB-KW"/>
</dbReference>
<protein>
    <submittedName>
        <fullName evidence="8">RNA polymerase sigma-70 factor, sigma-E family</fullName>
    </submittedName>
</protein>
<accession>A0A239M267</accession>
<evidence type="ECO:0000259" key="7">
    <source>
        <dbReference type="Pfam" id="PF08281"/>
    </source>
</evidence>
<dbReference type="OrthoDB" id="2046835at2"/>
<dbReference type="NCBIfam" id="TIGR02983">
    <property type="entry name" value="SigE-fam_strep"/>
    <property type="match status" value="1"/>
</dbReference>
<dbReference type="Proteomes" id="UP000198318">
    <property type="component" value="Unassembled WGS sequence"/>
</dbReference>
<dbReference type="InterPro" id="IPR014325">
    <property type="entry name" value="RNA_pol_sigma-E_actinobac"/>
</dbReference>
<evidence type="ECO:0000256" key="4">
    <source>
        <dbReference type="ARBA" id="ARBA00023125"/>
    </source>
</evidence>
<dbReference type="GO" id="GO:0016987">
    <property type="term" value="F:sigma factor activity"/>
    <property type="evidence" value="ECO:0007669"/>
    <property type="project" value="UniProtKB-KW"/>
</dbReference>
<dbReference type="InterPro" id="IPR013325">
    <property type="entry name" value="RNA_pol_sigma_r2"/>
</dbReference>
<keyword evidence="2" id="KW-0805">Transcription regulation</keyword>
<keyword evidence="9" id="KW-1185">Reference proteome</keyword>
<dbReference type="NCBIfam" id="TIGR02937">
    <property type="entry name" value="sigma70-ECF"/>
    <property type="match status" value="1"/>
</dbReference>
<dbReference type="Pfam" id="PF08281">
    <property type="entry name" value="Sigma70_r4_2"/>
    <property type="match status" value="1"/>
</dbReference>
<gene>
    <name evidence="8" type="ORF">SAMN05443665_102542</name>
</gene>
<dbReference type="InterPro" id="IPR013249">
    <property type="entry name" value="RNA_pol_sigma70_r4_t2"/>
</dbReference>
<evidence type="ECO:0000256" key="1">
    <source>
        <dbReference type="ARBA" id="ARBA00010641"/>
    </source>
</evidence>
<dbReference type="CDD" id="cd06171">
    <property type="entry name" value="Sigma70_r4"/>
    <property type="match status" value="1"/>
</dbReference>
<proteinExistence type="inferred from homology"/>
<keyword evidence="3" id="KW-0731">Sigma factor</keyword>